<gene>
    <name evidence="1" type="ORF">BW686_12895</name>
</gene>
<name>A0A244EQX5_PSESX</name>
<dbReference type="AlphaFoldDB" id="A0A244EQX5"/>
<protein>
    <submittedName>
        <fullName evidence="1">Uncharacterized protein</fullName>
    </submittedName>
</protein>
<dbReference type="OrthoDB" id="499748at2"/>
<dbReference type="InterPro" id="IPR045538">
    <property type="entry name" value="CIS_TMP"/>
</dbReference>
<accession>A0A244EQX5</accession>
<reference evidence="1 2" key="1">
    <citation type="submission" date="2017-01" db="EMBL/GenBank/DDBJ databases">
        <authorList>
            <person name="Mah S.A."/>
            <person name="Swanson W.J."/>
            <person name="Moy G.W."/>
            <person name="Vacquier V.D."/>
        </authorList>
    </citation>
    <scope>NUCLEOTIDE SEQUENCE [LARGE SCALE GENOMIC DNA]</scope>
    <source>
        <strain evidence="1">PDD-32b-74</strain>
    </source>
</reference>
<evidence type="ECO:0000313" key="2">
    <source>
        <dbReference type="Proteomes" id="UP000195128"/>
    </source>
</evidence>
<comment type="caution">
    <text evidence="1">The sequence shown here is derived from an EMBL/GenBank/DDBJ whole genome shotgun (WGS) entry which is preliminary data.</text>
</comment>
<proteinExistence type="predicted"/>
<sequence length="1252" mass="141045">MQADNVIARCRWQSTFDREAQAGALQDVLSHWSNTGLTEELDRCFNARCPADQTWRIERLHLDLGEIELDELTSELPQRFRVRLHEAIDRLLSQQAFASDDAGQPNFRILQRNNSPRDFLAWYLQHGCAPWWSGDSLDALQVFDQLLAVQPEAVGELLRDLGQSDVVRKRVVWQLGEARVRSVVHLLEPWQGTVVCAYADQLLVVQSRHRVPDVDPSSFSTQVWLSILGYLLIDRGTLFNTISFMRASVWRTAQHYRIDPRMLLAQMAGAVQALRPSGVINVGFLTAIETLHGQEQAARVVTHADSPPADRWAHWQLMLRHGQTRRTIEQDSVRYTELFAALAGLDPARMTALLYQEGAALEVRQGLLRHLDASGLDLLARLLAPQAHRFVVAYADQAEQLMRAQRWKVEVVWQAVLACLLSTRGSDFNRRQLVRDTLQQLCSAHGYSFEALLDLLIHSVSVAHAGHRFELLAVLRRLQSDLLQQPTAVEAQNLQWRGLLSYLNTGSRSRRGRHSWTHRFAVLLADPVTPEACNLLGDLLRSPQLRGVSDRVLSQRLLSLAGAVDWLRLVAWLDPDAVDYCHDLSKRLLDGYRRGHLPCLARLDPGFQLPALLIQSLPALHMRHQRSIARFNSAVFWRQLSSLLERQAGVDTAALHRQLADYLLSDPLWGAAQTVVAFELPVTQTGHPVDPVDRTCVDAQQQLLLDLTQEKSVALDRWIEHQPDRYQALNWLSTQQHVAPVADGMLTFLPAGLKRPQAILKQWRELLGDCWQGAQALLEQQLAQVFWSVSFDARDQHLSAAQLLARMTVCASLRLNISVADMLAAYRTRLPAMAHSSWHDACVCLLQQSPAHGDQPASVTDLAAGVYQQDYSGLYLRDARLPEVARHFLFHGRAPVSGSSAPSSSAVAWDLTRLLHDLFHVRPDLLPGVLKESAQHPAALFRLTRIVPFAWLAHALRSIAPQRQVLLMLLDAFHHCLSRIELPGASAQQCEALLFQRVLDRSMVGDWAALEPEPLVDNVFNQLIRQRPVSPAAVYDALAPHRSQLPKRLRQALDVITNGTKKTADTPAAAVQKPRVPSKPTHMLDIPMTLNNAGLVIVQGYITRLFALQGLVEKGAFVSEDAQRRAVHCLQYLVNGRTDTPEQYLMLNKLLCGLAVTDPVEAEITLSDAEKKTMDEMLLAVINHWPAIGKSSVEGLRGNWFVRDGLLQETQDRWDLKVHHRPYDMLLDRSPYTFSVIRFPWMPKALYVTWPT</sequence>
<dbReference type="RefSeq" id="WP_084917212.1">
    <property type="nucleotide sequence ID" value="NZ_MTSA01000009.1"/>
</dbReference>
<dbReference type="Proteomes" id="UP000195128">
    <property type="component" value="Unassembled WGS sequence"/>
</dbReference>
<dbReference type="EMBL" id="MTSA01000009">
    <property type="protein sequence ID" value="OUM06828.1"/>
    <property type="molecule type" value="Genomic_DNA"/>
</dbReference>
<dbReference type="Pfam" id="PF19268">
    <property type="entry name" value="CIS_TMP"/>
    <property type="match status" value="2"/>
</dbReference>
<organism evidence="1 2">
    <name type="scientific">Pseudomonas syringae</name>
    <dbReference type="NCBI Taxonomy" id="317"/>
    <lineage>
        <taxon>Bacteria</taxon>
        <taxon>Pseudomonadati</taxon>
        <taxon>Pseudomonadota</taxon>
        <taxon>Gammaproteobacteria</taxon>
        <taxon>Pseudomonadales</taxon>
        <taxon>Pseudomonadaceae</taxon>
        <taxon>Pseudomonas</taxon>
    </lineage>
</organism>
<evidence type="ECO:0000313" key="1">
    <source>
        <dbReference type="EMBL" id="OUM06828.1"/>
    </source>
</evidence>